<evidence type="ECO:0000256" key="4">
    <source>
        <dbReference type="ARBA" id="ARBA00022771"/>
    </source>
</evidence>
<keyword evidence="3" id="KW-0677">Repeat</keyword>
<evidence type="ECO:0000256" key="9">
    <source>
        <dbReference type="PROSITE-ProRule" id="PRU00042"/>
    </source>
</evidence>
<dbReference type="FunFam" id="3.30.160.60:FF:002343">
    <property type="entry name" value="Zinc finger protein 33A"/>
    <property type="match status" value="1"/>
</dbReference>
<dbReference type="GO" id="GO:0005654">
    <property type="term" value="C:nucleoplasm"/>
    <property type="evidence" value="ECO:0007669"/>
    <property type="project" value="TreeGrafter"/>
</dbReference>
<dbReference type="Pfam" id="PF00096">
    <property type="entry name" value="zf-C2H2"/>
    <property type="match status" value="1"/>
</dbReference>
<dbReference type="AlphaFoldDB" id="A0A1I7VBN0"/>
<dbReference type="GO" id="GO:0002682">
    <property type="term" value="P:regulation of immune system process"/>
    <property type="evidence" value="ECO:0007669"/>
    <property type="project" value="TreeGrafter"/>
</dbReference>
<keyword evidence="7" id="KW-0804">Transcription</keyword>
<name>A0A1I7VBN0_LOALO</name>
<evidence type="ECO:0000313" key="11">
    <source>
        <dbReference type="Proteomes" id="UP000095285"/>
    </source>
</evidence>
<comment type="subcellular location">
    <subcellularLocation>
        <location evidence="1">Nucleus</location>
    </subcellularLocation>
</comment>
<dbReference type="PROSITE" id="PS00028">
    <property type="entry name" value="ZINC_FINGER_C2H2_1"/>
    <property type="match status" value="2"/>
</dbReference>
<evidence type="ECO:0000256" key="7">
    <source>
        <dbReference type="ARBA" id="ARBA00023163"/>
    </source>
</evidence>
<dbReference type="GO" id="GO:0008270">
    <property type="term" value="F:zinc ion binding"/>
    <property type="evidence" value="ECO:0007669"/>
    <property type="project" value="UniProtKB-KW"/>
</dbReference>
<keyword evidence="8" id="KW-0539">Nucleus</keyword>
<evidence type="ECO:0000256" key="2">
    <source>
        <dbReference type="ARBA" id="ARBA00022723"/>
    </source>
</evidence>
<evidence type="ECO:0000256" key="6">
    <source>
        <dbReference type="ARBA" id="ARBA00023015"/>
    </source>
</evidence>
<dbReference type="GO" id="GO:0001227">
    <property type="term" value="F:DNA-binding transcription repressor activity, RNA polymerase II-specific"/>
    <property type="evidence" value="ECO:0007669"/>
    <property type="project" value="TreeGrafter"/>
</dbReference>
<evidence type="ECO:0000313" key="12">
    <source>
        <dbReference type="WBParaSite" id="EN70_12015"/>
    </source>
</evidence>
<reference evidence="12" key="2">
    <citation type="submission" date="2016-11" db="UniProtKB">
        <authorList>
            <consortium name="WormBaseParasite"/>
        </authorList>
    </citation>
    <scope>IDENTIFICATION</scope>
</reference>
<dbReference type="WBParaSite" id="EN70_12015">
    <property type="protein sequence ID" value="EN70_12015"/>
    <property type="gene ID" value="EN70_12015"/>
</dbReference>
<dbReference type="PANTHER" id="PTHR24399:SF54">
    <property type="entry name" value="GASTRULA ZINC FINGER PROTEIN XLCGF26.1-LIKE-RELATED"/>
    <property type="match status" value="1"/>
</dbReference>
<keyword evidence="4 9" id="KW-0863">Zinc-finger</keyword>
<dbReference type="STRING" id="7209.A0A1I7VBN0"/>
<keyword evidence="6" id="KW-0805">Transcription regulation</keyword>
<dbReference type="GO" id="GO:0001817">
    <property type="term" value="P:regulation of cytokine production"/>
    <property type="evidence" value="ECO:0007669"/>
    <property type="project" value="TreeGrafter"/>
</dbReference>
<evidence type="ECO:0000256" key="5">
    <source>
        <dbReference type="ARBA" id="ARBA00022833"/>
    </source>
</evidence>
<evidence type="ECO:0000256" key="8">
    <source>
        <dbReference type="ARBA" id="ARBA00023242"/>
    </source>
</evidence>
<keyword evidence="11" id="KW-1185">Reference proteome</keyword>
<dbReference type="PROSITE" id="PS50157">
    <property type="entry name" value="ZINC_FINGER_C2H2_2"/>
    <property type="match status" value="2"/>
</dbReference>
<keyword evidence="5" id="KW-0862">Zinc</keyword>
<sequence>MKTHTGEKPLCLECAMNLTRVEYLNEHIMIHIGRRPFSCSECTANFTTSGSLRRHIMTHTGKRPFYCSECTNE</sequence>
<organism evidence="11 12">
    <name type="scientific">Loa loa</name>
    <name type="common">Eye worm</name>
    <name type="synonym">Filaria loa</name>
    <dbReference type="NCBI Taxonomy" id="7209"/>
    <lineage>
        <taxon>Eukaryota</taxon>
        <taxon>Metazoa</taxon>
        <taxon>Ecdysozoa</taxon>
        <taxon>Nematoda</taxon>
        <taxon>Chromadorea</taxon>
        <taxon>Rhabditida</taxon>
        <taxon>Spirurina</taxon>
        <taxon>Spiruromorpha</taxon>
        <taxon>Filarioidea</taxon>
        <taxon>Onchocercidae</taxon>
        <taxon>Loa</taxon>
    </lineage>
</organism>
<keyword evidence="2" id="KW-0479">Metal-binding</keyword>
<evidence type="ECO:0000256" key="1">
    <source>
        <dbReference type="ARBA" id="ARBA00004123"/>
    </source>
</evidence>
<reference evidence="11" key="1">
    <citation type="submission" date="2012-04" db="EMBL/GenBank/DDBJ databases">
        <title>The Genome Sequence of Loa loa.</title>
        <authorList>
            <consortium name="The Broad Institute Genome Sequencing Platform"/>
            <consortium name="Broad Institute Genome Sequencing Center for Infectious Disease"/>
            <person name="Nutman T.B."/>
            <person name="Fink D.L."/>
            <person name="Russ C."/>
            <person name="Young S."/>
            <person name="Zeng Q."/>
            <person name="Gargeya S."/>
            <person name="Alvarado L."/>
            <person name="Berlin A."/>
            <person name="Chapman S.B."/>
            <person name="Chen Z."/>
            <person name="Freedman E."/>
            <person name="Gellesch M."/>
            <person name="Goldberg J."/>
            <person name="Griggs A."/>
            <person name="Gujja S."/>
            <person name="Heilman E.R."/>
            <person name="Heiman D."/>
            <person name="Howarth C."/>
            <person name="Mehta T."/>
            <person name="Neiman D."/>
            <person name="Pearson M."/>
            <person name="Roberts A."/>
            <person name="Saif S."/>
            <person name="Shea T."/>
            <person name="Shenoy N."/>
            <person name="Sisk P."/>
            <person name="Stolte C."/>
            <person name="Sykes S."/>
            <person name="White J."/>
            <person name="Yandava C."/>
            <person name="Haas B."/>
            <person name="Henn M.R."/>
            <person name="Nusbaum C."/>
            <person name="Birren B."/>
        </authorList>
    </citation>
    <scope>NUCLEOTIDE SEQUENCE [LARGE SCALE GENOMIC DNA]</scope>
</reference>
<dbReference type="InterPro" id="IPR013087">
    <property type="entry name" value="Znf_C2H2_type"/>
</dbReference>
<accession>A0A1I7VBN0</accession>
<dbReference type="GO" id="GO:0000978">
    <property type="term" value="F:RNA polymerase II cis-regulatory region sequence-specific DNA binding"/>
    <property type="evidence" value="ECO:0007669"/>
    <property type="project" value="TreeGrafter"/>
</dbReference>
<evidence type="ECO:0000256" key="3">
    <source>
        <dbReference type="ARBA" id="ARBA00022737"/>
    </source>
</evidence>
<dbReference type="Gene3D" id="3.30.160.60">
    <property type="entry name" value="Classic Zinc Finger"/>
    <property type="match status" value="2"/>
</dbReference>
<dbReference type="PANTHER" id="PTHR24399">
    <property type="entry name" value="ZINC FINGER AND BTB DOMAIN-CONTAINING"/>
    <property type="match status" value="1"/>
</dbReference>
<dbReference type="Proteomes" id="UP000095285">
    <property type="component" value="Unassembled WGS sequence"/>
</dbReference>
<evidence type="ECO:0000259" key="10">
    <source>
        <dbReference type="PROSITE" id="PS50157"/>
    </source>
</evidence>
<dbReference type="eggNOG" id="KOG1721">
    <property type="taxonomic scope" value="Eukaryota"/>
</dbReference>
<proteinExistence type="predicted"/>
<dbReference type="SUPFAM" id="SSF57667">
    <property type="entry name" value="beta-beta-alpha zinc fingers"/>
    <property type="match status" value="1"/>
</dbReference>
<dbReference type="SMART" id="SM00355">
    <property type="entry name" value="ZnF_C2H2"/>
    <property type="match status" value="2"/>
</dbReference>
<dbReference type="InterPro" id="IPR036236">
    <property type="entry name" value="Znf_C2H2_sf"/>
</dbReference>
<protein>
    <submittedName>
        <fullName evidence="12">Oocyte zinc finger protein XlCOF14</fullName>
    </submittedName>
</protein>
<feature type="domain" description="C2H2-type" evidence="10">
    <location>
        <begin position="37"/>
        <end position="64"/>
    </location>
</feature>
<feature type="domain" description="C2H2-type" evidence="10">
    <location>
        <begin position="9"/>
        <end position="36"/>
    </location>
</feature>